<keyword evidence="6 7" id="KW-0472">Membrane</keyword>
<feature type="transmembrane region" description="Helical" evidence="7">
    <location>
        <begin position="116"/>
        <end position="140"/>
    </location>
</feature>
<evidence type="ECO:0000256" key="2">
    <source>
        <dbReference type="ARBA" id="ARBA00008335"/>
    </source>
</evidence>
<keyword evidence="5 7" id="KW-1133">Transmembrane helix</keyword>
<feature type="transmembrane region" description="Helical" evidence="7">
    <location>
        <begin position="25"/>
        <end position="46"/>
    </location>
</feature>
<feature type="transmembrane region" description="Helical" evidence="7">
    <location>
        <begin position="368"/>
        <end position="390"/>
    </location>
</feature>
<name>A7SAJ0_NEMVE</name>
<dbReference type="PhylomeDB" id="A7SAJ0"/>
<dbReference type="InterPro" id="IPR020846">
    <property type="entry name" value="MFS_dom"/>
</dbReference>
<feature type="transmembrane region" description="Helical" evidence="7">
    <location>
        <begin position="58"/>
        <end position="75"/>
    </location>
</feature>
<dbReference type="STRING" id="45351.A7SAJ0"/>
<keyword evidence="10" id="KW-1185">Reference proteome</keyword>
<dbReference type="Pfam" id="PF00083">
    <property type="entry name" value="Sugar_tr"/>
    <property type="match status" value="1"/>
</dbReference>
<accession>A7SAJ0</accession>
<dbReference type="GO" id="GO:0016020">
    <property type="term" value="C:membrane"/>
    <property type="evidence" value="ECO:0007669"/>
    <property type="project" value="UniProtKB-SubCell"/>
</dbReference>
<dbReference type="eggNOG" id="KOG0253">
    <property type="taxonomic scope" value="Eukaryota"/>
</dbReference>
<dbReference type="SUPFAM" id="SSF103473">
    <property type="entry name" value="MFS general substrate transporter"/>
    <property type="match status" value="1"/>
</dbReference>
<organism evidence="9 10">
    <name type="scientific">Nematostella vectensis</name>
    <name type="common">Starlet sea anemone</name>
    <dbReference type="NCBI Taxonomy" id="45351"/>
    <lineage>
        <taxon>Eukaryota</taxon>
        <taxon>Metazoa</taxon>
        <taxon>Cnidaria</taxon>
        <taxon>Anthozoa</taxon>
        <taxon>Hexacorallia</taxon>
        <taxon>Actiniaria</taxon>
        <taxon>Edwardsiidae</taxon>
        <taxon>Nematostella</taxon>
    </lineage>
</organism>
<protein>
    <recommendedName>
        <fullName evidence="8">Major facilitator superfamily (MFS) profile domain-containing protein</fullName>
    </recommendedName>
</protein>
<dbReference type="PANTHER" id="PTHR23511:SF5">
    <property type="entry name" value="MAJOR FACILITATOR-TYPE TRANSPORTER HXNZ-RELATED"/>
    <property type="match status" value="1"/>
</dbReference>
<dbReference type="Proteomes" id="UP000001593">
    <property type="component" value="Unassembled WGS sequence"/>
</dbReference>
<keyword evidence="3" id="KW-0813">Transport</keyword>
<evidence type="ECO:0000313" key="9">
    <source>
        <dbReference type="EMBL" id="EDO39287.1"/>
    </source>
</evidence>
<comment type="subcellular location">
    <subcellularLocation>
        <location evidence="1">Membrane</location>
        <topology evidence="1">Multi-pass membrane protein</topology>
    </subcellularLocation>
</comment>
<proteinExistence type="inferred from homology"/>
<dbReference type="InterPro" id="IPR005829">
    <property type="entry name" value="Sugar_transporter_CS"/>
</dbReference>
<feature type="domain" description="Major facilitator superfamily (MFS) profile" evidence="8">
    <location>
        <begin position="1"/>
        <end position="420"/>
    </location>
</feature>
<dbReference type="AlphaFoldDB" id="A7SAJ0"/>
<sequence>VADAMEITMLSILVPYVKCEWDLSIVQVAMITTVVFIMFLVGSPTLGWMGDNFGRKPMLIVSSVAVAYAGLLSAFSPSYPWLLFLRGIVGFGLGGKCLNAALLVEYSPIKHRGATVMSLGVAWAIGSFMTSLVGMVFVPWLGWRSFVVAITFPLVVFLILSKWIPEFSHFLITSGEKDEARKVLQEMARIQKAELPIGELQGLSHEVALGRVGDLLTPEYRLTTLLLIYFYYFYLLSYRGIYYGLVLLTTQIMTSGSHCPGSVKFKTKLYTILLSTNDFTTLLWTTSAELPAMILTLAMADKVGRKTLLTTYFVIASICYCFLFICAGSRVFLAFNLFIIRGLLLAGNEVLICYTSEVYPTAFRATGLGLMNGIGRIGGVIAPLISQVLADSSMNAAIGVLLLFTALCTVTCYFLPIETRQRELQ</sequence>
<dbReference type="PROSITE" id="PS00216">
    <property type="entry name" value="SUGAR_TRANSPORT_1"/>
    <property type="match status" value="1"/>
</dbReference>
<evidence type="ECO:0000256" key="3">
    <source>
        <dbReference type="ARBA" id="ARBA00022448"/>
    </source>
</evidence>
<feature type="transmembrane region" description="Helical" evidence="7">
    <location>
        <begin position="225"/>
        <end position="245"/>
    </location>
</feature>
<dbReference type="HOGENOM" id="CLU_001265_46_0_1"/>
<feature type="transmembrane region" description="Helical" evidence="7">
    <location>
        <begin position="146"/>
        <end position="164"/>
    </location>
</feature>
<evidence type="ECO:0000259" key="8">
    <source>
        <dbReference type="PROSITE" id="PS50850"/>
    </source>
</evidence>
<evidence type="ECO:0000313" key="10">
    <source>
        <dbReference type="Proteomes" id="UP000001593"/>
    </source>
</evidence>
<comment type="similarity">
    <text evidence="2">Belongs to the major facilitator superfamily.</text>
</comment>
<evidence type="ECO:0000256" key="5">
    <source>
        <dbReference type="ARBA" id="ARBA00022989"/>
    </source>
</evidence>
<feature type="transmembrane region" description="Helical" evidence="7">
    <location>
        <begin position="396"/>
        <end position="415"/>
    </location>
</feature>
<dbReference type="InParanoid" id="A7SAJ0"/>
<keyword evidence="4 7" id="KW-0812">Transmembrane</keyword>
<evidence type="ECO:0000256" key="4">
    <source>
        <dbReference type="ARBA" id="ARBA00022692"/>
    </source>
</evidence>
<dbReference type="PANTHER" id="PTHR23511">
    <property type="entry name" value="SYNAPTIC VESICLE GLYCOPROTEIN 2"/>
    <property type="match status" value="1"/>
</dbReference>
<dbReference type="EMBL" id="DS469609">
    <property type="protein sequence ID" value="EDO39287.1"/>
    <property type="molecule type" value="Genomic_DNA"/>
</dbReference>
<feature type="non-terminal residue" evidence="9">
    <location>
        <position position="1"/>
    </location>
</feature>
<feature type="transmembrane region" description="Helical" evidence="7">
    <location>
        <begin position="338"/>
        <end position="356"/>
    </location>
</feature>
<dbReference type="InterPro" id="IPR036259">
    <property type="entry name" value="MFS_trans_sf"/>
</dbReference>
<feature type="transmembrane region" description="Helical" evidence="7">
    <location>
        <begin position="312"/>
        <end position="332"/>
    </location>
</feature>
<dbReference type="GO" id="GO:0022857">
    <property type="term" value="F:transmembrane transporter activity"/>
    <property type="evidence" value="ECO:0007669"/>
    <property type="project" value="InterPro"/>
</dbReference>
<feature type="transmembrane region" description="Helical" evidence="7">
    <location>
        <begin position="81"/>
        <end position="104"/>
    </location>
</feature>
<evidence type="ECO:0000256" key="6">
    <source>
        <dbReference type="ARBA" id="ARBA00023136"/>
    </source>
</evidence>
<feature type="non-terminal residue" evidence="9">
    <location>
        <position position="425"/>
    </location>
</feature>
<evidence type="ECO:0000256" key="1">
    <source>
        <dbReference type="ARBA" id="ARBA00004141"/>
    </source>
</evidence>
<evidence type="ECO:0000256" key="7">
    <source>
        <dbReference type="SAM" id="Phobius"/>
    </source>
</evidence>
<dbReference type="InterPro" id="IPR005828">
    <property type="entry name" value="MFS_sugar_transport-like"/>
</dbReference>
<reference evidence="9 10" key="1">
    <citation type="journal article" date="2007" name="Science">
        <title>Sea anemone genome reveals ancestral eumetazoan gene repertoire and genomic organization.</title>
        <authorList>
            <person name="Putnam N.H."/>
            <person name="Srivastava M."/>
            <person name="Hellsten U."/>
            <person name="Dirks B."/>
            <person name="Chapman J."/>
            <person name="Salamov A."/>
            <person name="Terry A."/>
            <person name="Shapiro H."/>
            <person name="Lindquist E."/>
            <person name="Kapitonov V.V."/>
            <person name="Jurka J."/>
            <person name="Genikhovich G."/>
            <person name="Grigoriev I.V."/>
            <person name="Lucas S.M."/>
            <person name="Steele R.E."/>
            <person name="Finnerty J.R."/>
            <person name="Technau U."/>
            <person name="Martindale M.Q."/>
            <person name="Rokhsar D.S."/>
        </authorList>
    </citation>
    <scope>NUCLEOTIDE SEQUENCE [LARGE SCALE GENOMIC DNA]</scope>
    <source>
        <strain evidence="10">CH2 X CH6</strain>
    </source>
</reference>
<dbReference type="PROSITE" id="PS50850">
    <property type="entry name" value="MFS"/>
    <property type="match status" value="1"/>
</dbReference>
<gene>
    <name evidence="9" type="ORF">NEMVEDRAFT_v1g111000</name>
</gene>
<dbReference type="Gene3D" id="1.20.1250.20">
    <property type="entry name" value="MFS general substrate transporter like domains"/>
    <property type="match status" value="1"/>
</dbReference>